<keyword evidence="1" id="KW-0620">Polyamine biosynthesis</keyword>
<dbReference type="Gene3D" id="3.40.50.150">
    <property type="entry name" value="Vaccinia Virus protein VP39"/>
    <property type="match status" value="1"/>
</dbReference>
<sequence>MKPFERLGNARTPDGSLLELFRHDGSYLIRANGIELMSQRRHLSEDRLAEVACLGLKDKPGARVLIGGLGLGFTLRAALKELADDAEVVVAEFLAEVIEWNTNPDYGISVETLKDPRVRVVHDDIVNVLRDHAGQFDAIMLDTDNGPDGMIMSENARLYAQRGIATTVAALRPPGIIAYWSVGDDPAFAHALRGSGLLVETLRVRAHDTKGPMHTLYVAKPRPPRRETSTPRAL</sequence>
<dbReference type="EMBL" id="CP053085">
    <property type="protein sequence ID" value="QJR37273.1"/>
    <property type="molecule type" value="Genomic_DNA"/>
</dbReference>
<dbReference type="PANTHER" id="PTHR43317:SF3">
    <property type="entry name" value="BLR2883 PROTEIN"/>
    <property type="match status" value="1"/>
</dbReference>
<gene>
    <name evidence="2" type="ORF">HKW67_18020</name>
</gene>
<evidence type="ECO:0000313" key="3">
    <source>
        <dbReference type="Proteomes" id="UP000500938"/>
    </source>
</evidence>
<evidence type="ECO:0000313" key="2">
    <source>
        <dbReference type="EMBL" id="QJR37273.1"/>
    </source>
</evidence>
<dbReference type="Proteomes" id="UP000500938">
    <property type="component" value="Chromosome"/>
</dbReference>
<organism evidence="2 3">
    <name type="scientific">Gemmatimonas groenlandica</name>
    <dbReference type="NCBI Taxonomy" id="2732249"/>
    <lineage>
        <taxon>Bacteria</taxon>
        <taxon>Pseudomonadati</taxon>
        <taxon>Gemmatimonadota</taxon>
        <taxon>Gemmatimonadia</taxon>
        <taxon>Gemmatimonadales</taxon>
        <taxon>Gemmatimonadaceae</taxon>
        <taxon>Gemmatimonas</taxon>
    </lineage>
</organism>
<reference evidence="2 3" key="1">
    <citation type="submission" date="2020-05" db="EMBL/GenBank/DDBJ databases">
        <title>Complete genome sequence of Gemmatimonas greenlandica TET16.</title>
        <authorList>
            <person name="Zeng Y."/>
        </authorList>
    </citation>
    <scope>NUCLEOTIDE SEQUENCE [LARGE SCALE GENOMIC DNA]</scope>
    <source>
        <strain evidence="2 3">TET16</strain>
    </source>
</reference>
<protein>
    <recommendedName>
        <fullName evidence="4">Spermidine synthase</fullName>
    </recommendedName>
</protein>
<evidence type="ECO:0000256" key="1">
    <source>
        <dbReference type="ARBA" id="ARBA00023115"/>
    </source>
</evidence>
<dbReference type="AlphaFoldDB" id="A0A6M4IRA2"/>
<accession>A0A6M4IRA2</accession>
<name>A0A6M4IRA2_9BACT</name>
<dbReference type="InterPro" id="IPR029063">
    <property type="entry name" value="SAM-dependent_MTases_sf"/>
</dbReference>
<proteinExistence type="predicted"/>
<dbReference type="KEGG" id="ggr:HKW67_18020"/>
<dbReference type="RefSeq" id="WP_171226707.1">
    <property type="nucleotide sequence ID" value="NZ_CP053085.1"/>
</dbReference>
<dbReference type="SUPFAM" id="SSF53335">
    <property type="entry name" value="S-adenosyl-L-methionine-dependent methyltransferases"/>
    <property type="match status" value="1"/>
</dbReference>
<evidence type="ECO:0008006" key="4">
    <source>
        <dbReference type="Google" id="ProtNLM"/>
    </source>
</evidence>
<dbReference type="GO" id="GO:0006596">
    <property type="term" value="P:polyamine biosynthetic process"/>
    <property type="evidence" value="ECO:0007669"/>
    <property type="project" value="UniProtKB-KW"/>
</dbReference>
<dbReference type="PANTHER" id="PTHR43317">
    <property type="entry name" value="THERMOSPERMINE SYNTHASE ACAULIS5"/>
    <property type="match status" value="1"/>
</dbReference>
<keyword evidence="3" id="KW-1185">Reference proteome</keyword>